<protein>
    <submittedName>
        <fullName evidence="1">Putative membrane protein YjdF</fullName>
    </submittedName>
</protein>
<evidence type="ECO:0000313" key="1">
    <source>
        <dbReference type="EMBL" id="MBB4904255.1"/>
    </source>
</evidence>
<dbReference type="Pfam" id="PF09997">
    <property type="entry name" value="DUF2238"/>
    <property type="match status" value="1"/>
</dbReference>
<dbReference type="AlphaFoldDB" id="A0A7W7PZL2"/>
<evidence type="ECO:0000313" key="2">
    <source>
        <dbReference type="Proteomes" id="UP000520767"/>
    </source>
</evidence>
<dbReference type="InterPro" id="IPR014509">
    <property type="entry name" value="YjdF-like"/>
</dbReference>
<organism evidence="1 2">
    <name type="scientific">Actinophytocola algeriensis</name>
    <dbReference type="NCBI Taxonomy" id="1768010"/>
    <lineage>
        <taxon>Bacteria</taxon>
        <taxon>Bacillati</taxon>
        <taxon>Actinomycetota</taxon>
        <taxon>Actinomycetes</taxon>
        <taxon>Pseudonocardiales</taxon>
        <taxon>Pseudonocardiaceae</taxon>
    </lineage>
</organism>
<accession>A0A7W7PZL2</accession>
<comment type="caution">
    <text evidence="1">The sequence shown here is derived from an EMBL/GenBank/DDBJ whole genome shotgun (WGS) entry which is preliminary data.</text>
</comment>
<proteinExistence type="predicted"/>
<dbReference type="Proteomes" id="UP000520767">
    <property type="component" value="Unassembled WGS sequence"/>
</dbReference>
<reference evidence="1 2" key="1">
    <citation type="submission" date="2020-08" db="EMBL/GenBank/DDBJ databases">
        <title>Genomic Encyclopedia of Type Strains, Phase III (KMG-III): the genomes of soil and plant-associated and newly described type strains.</title>
        <authorList>
            <person name="Whitman W."/>
        </authorList>
    </citation>
    <scope>NUCLEOTIDE SEQUENCE [LARGE SCALE GENOMIC DNA]</scope>
    <source>
        <strain evidence="1 2">CECT 8960</strain>
    </source>
</reference>
<dbReference type="EMBL" id="JACHJQ010000001">
    <property type="protein sequence ID" value="MBB4904255.1"/>
    <property type="molecule type" value="Genomic_DNA"/>
</dbReference>
<dbReference type="RefSeq" id="WP_221463263.1">
    <property type="nucleotide sequence ID" value="NZ_JACHJQ010000001.1"/>
</dbReference>
<sequence length="94" mass="9968">MCAGLPDAAHDRGALAVLVGAYDDWTGALFEWGVAAVMAPGMAESYNGQQGDLWDPHKDMALAALGTLVAVVVQTVRRTPRYAAILAPWWARSG</sequence>
<keyword evidence="2" id="KW-1185">Reference proteome</keyword>
<name>A0A7W7PZL2_9PSEU</name>
<gene>
    <name evidence="1" type="ORF">FHR82_000465</name>
</gene>